<evidence type="ECO:0000313" key="1">
    <source>
        <dbReference type="EMBL" id="SBS87258.1"/>
    </source>
</evidence>
<accession>A0A1A8W7V6</accession>
<proteinExistence type="predicted"/>
<dbReference type="AlphaFoldDB" id="A0A1A8W7V6"/>
<protein>
    <submittedName>
        <fullName evidence="1">Uncharacterized protein</fullName>
    </submittedName>
</protein>
<sequence length="210" mass="23768">MSQSNSKILKAKIGGIKSSDLDLFKSTLLPFNATVEEYNKDDESAIVQFKKGVEKKHLDGLGSYTIKPMTYESNDMNDQKLRKRNSNLICDRIVVDDHDIIKFFLNVTLIAPVIFVLRSLLKTVTYNGSCINMGNSYINVYFQNVLRGLQTWLNSILNLGEKSATVLPLSEYFHSVSLFLNNVHCVGIKKKKKKEIPKFAVQIECVNAKL</sequence>
<reference evidence="2" key="1">
    <citation type="submission" date="2016-05" db="EMBL/GenBank/DDBJ databases">
        <authorList>
            <person name="Naeem Raeece"/>
        </authorList>
    </citation>
    <scope>NUCLEOTIDE SEQUENCE [LARGE SCALE GENOMIC DNA]</scope>
</reference>
<dbReference type="Proteomes" id="UP000078546">
    <property type="component" value="Unassembled WGS sequence"/>
</dbReference>
<evidence type="ECO:0000313" key="2">
    <source>
        <dbReference type="Proteomes" id="UP000078546"/>
    </source>
</evidence>
<name>A0A1A8W7V6_PLAOA</name>
<organism evidence="1 2">
    <name type="scientific">Plasmodium ovale curtisi</name>
    <dbReference type="NCBI Taxonomy" id="864141"/>
    <lineage>
        <taxon>Eukaryota</taxon>
        <taxon>Sar</taxon>
        <taxon>Alveolata</taxon>
        <taxon>Apicomplexa</taxon>
        <taxon>Aconoidasida</taxon>
        <taxon>Haemosporida</taxon>
        <taxon>Plasmodiidae</taxon>
        <taxon>Plasmodium</taxon>
        <taxon>Plasmodium (Plasmodium)</taxon>
    </lineage>
</organism>
<dbReference type="EMBL" id="FLQV01000264">
    <property type="protein sequence ID" value="SBS87258.1"/>
    <property type="molecule type" value="Genomic_DNA"/>
</dbReference>
<gene>
    <name evidence="1" type="ORF">POVCU1_014310</name>
</gene>